<gene>
    <name evidence="1" type="ORF">AFUS01_LOCUS23161</name>
    <name evidence="2" type="ORF">AFUS01_LOCUS25263</name>
</gene>
<feature type="non-terminal residue" evidence="1">
    <location>
        <position position="1"/>
    </location>
</feature>
<dbReference type="EMBL" id="CAJVCH010323464">
    <property type="protein sequence ID" value="CAG7786707.1"/>
    <property type="molecule type" value="Genomic_DNA"/>
</dbReference>
<evidence type="ECO:0000313" key="1">
    <source>
        <dbReference type="EMBL" id="CAG7734791.1"/>
    </source>
</evidence>
<keyword evidence="3" id="KW-1185">Reference proteome</keyword>
<reference evidence="1" key="1">
    <citation type="submission" date="2021-06" db="EMBL/GenBank/DDBJ databases">
        <authorList>
            <person name="Hodson N. C."/>
            <person name="Mongue J. A."/>
            <person name="Jaron S. K."/>
        </authorList>
    </citation>
    <scope>NUCLEOTIDE SEQUENCE</scope>
</reference>
<organism evidence="1 3">
    <name type="scientific">Allacma fusca</name>
    <dbReference type="NCBI Taxonomy" id="39272"/>
    <lineage>
        <taxon>Eukaryota</taxon>
        <taxon>Metazoa</taxon>
        <taxon>Ecdysozoa</taxon>
        <taxon>Arthropoda</taxon>
        <taxon>Hexapoda</taxon>
        <taxon>Collembola</taxon>
        <taxon>Symphypleona</taxon>
        <taxon>Sminthuridae</taxon>
        <taxon>Allacma</taxon>
    </lineage>
</organism>
<dbReference type="EMBL" id="CAJVCH010276407">
    <property type="protein sequence ID" value="CAG7734791.1"/>
    <property type="molecule type" value="Genomic_DNA"/>
</dbReference>
<protein>
    <submittedName>
        <fullName evidence="1">Uncharacterized protein</fullName>
    </submittedName>
</protein>
<accession>A0A8J2KGS8</accession>
<comment type="caution">
    <text evidence="1">The sequence shown here is derived from an EMBL/GenBank/DDBJ whole genome shotgun (WGS) entry which is preliminary data.</text>
</comment>
<proteinExistence type="predicted"/>
<name>A0A8J2KGS8_9HEXA</name>
<evidence type="ECO:0000313" key="2">
    <source>
        <dbReference type="EMBL" id="CAG7786707.1"/>
    </source>
</evidence>
<evidence type="ECO:0000313" key="3">
    <source>
        <dbReference type="Proteomes" id="UP000708208"/>
    </source>
</evidence>
<sequence length="24" mass="2880">DHQTYIRNNWPFEERKVCGVLSST</sequence>
<dbReference type="Proteomes" id="UP000708208">
    <property type="component" value="Unassembled WGS sequence"/>
</dbReference>
<dbReference type="AlphaFoldDB" id="A0A8J2KGS8"/>